<organism evidence="1 2">
    <name type="scientific">Volvox africanus</name>
    <dbReference type="NCBI Taxonomy" id="51714"/>
    <lineage>
        <taxon>Eukaryota</taxon>
        <taxon>Viridiplantae</taxon>
        <taxon>Chlorophyta</taxon>
        <taxon>core chlorophytes</taxon>
        <taxon>Chlorophyceae</taxon>
        <taxon>CS clade</taxon>
        <taxon>Chlamydomonadales</taxon>
        <taxon>Volvocaceae</taxon>
        <taxon>Volvox</taxon>
    </lineage>
</organism>
<gene>
    <name evidence="1" type="ORF">VaNZ11_011227</name>
</gene>
<feature type="non-terminal residue" evidence="1">
    <location>
        <position position="1"/>
    </location>
</feature>
<dbReference type="Proteomes" id="UP001165090">
    <property type="component" value="Unassembled WGS sequence"/>
</dbReference>
<evidence type="ECO:0000313" key="2">
    <source>
        <dbReference type="Proteomes" id="UP001165090"/>
    </source>
</evidence>
<sequence>GFFHSHGIFLLTPHVHPSLIQPKNKTQGYHEFLPAAVSAAAQGAVTEAEAVVAVAIAAPGAAVYLTQAAAAAEAEAQAALAVDHPILPVIFFNDLGLPDGGFPV</sequence>
<accession>A0ABQ5SCI2</accession>
<proteinExistence type="predicted"/>
<keyword evidence="2" id="KW-1185">Reference proteome</keyword>
<reference evidence="1 2" key="1">
    <citation type="journal article" date="2023" name="IScience">
        <title>Expanded male sex-determining region conserved during the evolution of homothallism in the green alga Volvox.</title>
        <authorList>
            <person name="Yamamoto K."/>
            <person name="Matsuzaki R."/>
            <person name="Mahakham W."/>
            <person name="Heman W."/>
            <person name="Sekimoto H."/>
            <person name="Kawachi M."/>
            <person name="Minakuchi Y."/>
            <person name="Toyoda A."/>
            <person name="Nozaki H."/>
        </authorList>
    </citation>
    <scope>NUCLEOTIDE SEQUENCE [LARGE SCALE GENOMIC DNA]</scope>
    <source>
        <strain evidence="1 2">NIES-4468</strain>
    </source>
</reference>
<evidence type="ECO:0000313" key="1">
    <source>
        <dbReference type="EMBL" id="GLI67042.1"/>
    </source>
</evidence>
<comment type="caution">
    <text evidence="1">The sequence shown here is derived from an EMBL/GenBank/DDBJ whole genome shotgun (WGS) entry which is preliminary data.</text>
</comment>
<protein>
    <submittedName>
        <fullName evidence="1">Uncharacterized protein</fullName>
    </submittedName>
</protein>
<dbReference type="EMBL" id="BSDZ01000078">
    <property type="protein sequence ID" value="GLI67042.1"/>
    <property type="molecule type" value="Genomic_DNA"/>
</dbReference>
<name>A0ABQ5SCI2_9CHLO</name>